<dbReference type="OrthoDB" id="1121857at2"/>
<evidence type="ECO:0000313" key="2">
    <source>
        <dbReference type="Proteomes" id="UP000029614"/>
    </source>
</evidence>
<dbReference type="AlphaFoldDB" id="A0A096D0U0"/>
<evidence type="ECO:0000313" key="1">
    <source>
        <dbReference type="EMBL" id="KGF51139.1"/>
    </source>
</evidence>
<comment type="caution">
    <text evidence="1">The sequence shown here is derived from an EMBL/GenBank/DDBJ whole genome shotgun (WGS) entry which is preliminary data.</text>
</comment>
<proteinExistence type="predicted"/>
<name>A0A096D0U0_9BACT</name>
<sequence length="90" mass="10482">MSNKRDLKRIINYITSDLFTECMAASLYGSNSNSEEINALLSSIVTIRDNYIRRISHIEPGMPVKLYFKDLKEKLNKETNEIIDHINNLY</sequence>
<organism evidence="1 2">
    <name type="scientific">Prevotella amnii DNF00058</name>
    <dbReference type="NCBI Taxonomy" id="1401066"/>
    <lineage>
        <taxon>Bacteria</taxon>
        <taxon>Pseudomonadati</taxon>
        <taxon>Bacteroidota</taxon>
        <taxon>Bacteroidia</taxon>
        <taxon>Bacteroidales</taxon>
        <taxon>Prevotellaceae</taxon>
        <taxon>Prevotella</taxon>
    </lineage>
</organism>
<accession>A0A096D0U0</accession>
<dbReference type="Proteomes" id="UP000029614">
    <property type="component" value="Unassembled WGS sequence"/>
</dbReference>
<dbReference type="EMBL" id="JRNU01000048">
    <property type="protein sequence ID" value="KGF51139.1"/>
    <property type="molecule type" value="Genomic_DNA"/>
</dbReference>
<dbReference type="RefSeq" id="WP_019036413.1">
    <property type="nucleotide sequence ID" value="NZ_JRNU01000048.1"/>
</dbReference>
<keyword evidence="2" id="KW-1185">Reference proteome</keyword>
<gene>
    <name evidence="1" type="ORF">HMPREF9302_08475</name>
</gene>
<protein>
    <submittedName>
        <fullName evidence="1">Uncharacterized protein</fullName>
    </submittedName>
</protein>
<reference evidence="1 2" key="1">
    <citation type="submission" date="2014-07" db="EMBL/GenBank/DDBJ databases">
        <authorList>
            <person name="McCorrison J."/>
            <person name="Sanka R."/>
            <person name="Torralba M."/>
            <person name="Gillis M."/>
            <person name="Haft D.H."/>
            <person name="Methe B."/>
            <person name="Sutton G."/>
            <person name="Nelson K.E."/>
        </authorList>
    </citation>
    <scope>NUCLEOTIDE SEQUENCE [LARGE SCALE GENOMIC DNA]</scope>
    <source>
        <strain evidence="1 2">DNF00058</strain>
    </source>
</reference>